<dbReference type="InterPro" id="IPR013877">
    <property type="entry name" value="YAP-bd/ALF4/Glomulin"/>
</dbReference>
<dbReference type="Proteomes" id="UP000014760">
    <property type="component" value="Unassembled WGS sequence"/>
</dbReference>
<sequence>MTDQQQPPEIVSVILTHLKEDRPEELLPIVKQEERKQELALLAWDLVPLLCEFLTHDLQYSRRCVVTGAAEILVYLAEISNPKELLLVLLEQADTHQDDIKFRKLLKPVQICLLRHPGKRTHCLAVALETFNAHIAALPLPEEHQFEGREKLLLDFDECVSRATLVIPEYLDFLQPFVEDVSWKEHDKNHRDARRRMITELTSTLIGVLSRPLAFLDLAHDLVENQKFAKSDSRVCAEAVMKMLAMIHPNLVSAFLNMLDENEALKKAADRHDDMANLQMPLHTLGLHVFVYLAFGEHIGNESLPQIYTPLYLLQVCLPAARHLLTAKESLLVAKGLSLLRSRLQSFAPLSLSLKQINKDDITATIDSLACVMTSSKVKEVCQHGVKILSELLNVFDQPARYTFLQYIMKTSSEISLIGHSISLLKNEIDEALLTEPPPPCFIGPSLHTLLQTIFSLPRKEETDLLENSDIIMAALNLLRYLVIRDPNNRTAFWDHLPEIEGSYLKQLRRGINMSRAHYQLEMKQLSESGKSLIPHDFELCVGGKDMPRMGVAQQKNVIQSALYAFDMMESLMSRAAELIQQRKNAA</sequence>
<name>R7UFV9_CAPTE</name>
<dbReference type="AlphaFoldDB" id="R7UFV9"/>
<proteinExistence type="predicted"/>
<accession>R7UFV9</accession>
<dbReference type="EnsemblMetazoa" id="CapteT174424">
    <property type="protein sequence ID" value="CapteP174424"/>
    <property type="gene ID" value="CapteG174424"/>
</dbReference>
<protein>
    <recommendedName>
        <fullName evidence="4">Glomulin</fullName>
    </recommendedName>
</protein>
<dbReference type="OMA" id="TLCPMEH"/>
<dbReference type="Pfam" id="PF08568">
    <property type="entry name" value="Kinetochor_Ybp2"/>
    <property type="match status" value="1"/>
</dbReference>
<dbReference type="InterPro" id="IPR019516">
    <property type="entry name" value="Glomulin/ALF4"/>
</dbReference>
<evidence type="ECO:0000313" key="3">
    <source>
        <dbReference type="Proteomes" id="UP000014760"/>
    </source>
</evidence>
<dbReference type="EMBL" id="KB303857">
    <property type="protein sequence ID" value="ELU02688.1"/>
    <property type="molecule type" value="Genomic_DNA"/>
</dbReference>
<organism evidence="1">
    <name type="scientific">Capitella teleta</name>
    <name type="common">Polychaete worm</name>
    <dbReference type="NCBI Taxonomy" id="283909"/>
    <lineage>
        <taxon>Eukaryota</taxon>
        <taxon>Metazoa</taxon>
        <taxon>Spiralia</taxon>
        <taxon>Lophotrochozoa</taxon>
        <taxon>Annelida</taxon>
        <taxon>Polychaeta</taxon>
        <taxon>Sedentaria</taxon>
        <taxon>Scolecida</taxon>
        <taxon>Capitellidae</taxon>
        <taxon>Capitella</taxon>
    </lineage>
</organism>
<dbReference type="GO" id="GO:0055105">
    <property type="term" value="F:ubiquitin-protein transferase inhibitor activity"/>
    <property type="evidence" value="ECO:0007669"/>
    <property type="project" value="TreeGrafter"/>
</dbReference>
<dbReference type="EMBL" id="AMQN01001606">
    <property type="status" value="NOT_ANNOTATED_CDS"/>
    <property type="molecule type" value="Genomic_DNA"/>
</dbReference>
<dbReference type="PANTHER" id="PTHR15430">
    <property type="entry name" value="GLOMULIN"/>
    <property type="match status" value="1"/>
</dbReference>
<keyword evidence="3" id="KW-1185">Reference proteome</keyword>
<dbReference type="OrthoDB" id="619536at2759"/>
<dbReference type="PANTHER" id="PTHR15430:SF1">
    <property type="entry name" value="GLOMULIN"/>
    <property type="match status" value="1"/>
</dbReference>
<reference evidence="3" key="1">
    <citation type="submission" date="2012-12" db="EMBL/GenBank/DDBJ databases">
        <authorList>
            <person name="Hellsten U."/>
            <person name="Grimwood J."/>
            <person name="Chapman J.A."/>
            <person name="Shapiro H."/>
            <person name="Aerts A."/>
            <person name="Otillar R.P."/>
            <person name="Terry A.Y."/>
            <person name="Boore J.L."/>
            <person name="Simakov O."/>
            <person name="Marletaz F."/>
            <person name="Cho S.-J."/>
            <person name="Edsinger-Gonzales E."/>
            <person name="Havlak P."/>
            <person name="Kuo D.-H."/>
            <person name="Larsson T."/>
            <person name="Lv J."/>
            <person name="Arendt D."/>
            <person name="Savage R."/>
            <person name="Osoegawa K."/>
            <person name="de Jong P."/>
            <person name="Lindberg D.R."/>
            <person name="Seaver E.C."/>
            <person name="Weisblat D.A."/>
            <person name="Putnam N.H."/>
            <person name="Grigoriev I.V."/>
            <person name="Rokhsar D.S."/>
        </authorList>
    </citation>
    <scope>NUCLEOTIDE SEQUENCE</scope>
    <source>
        <strain evidence="3">I ESC-2004</strain>
    </source>
</reference>
<gene>
    <name evidence="1" type="ORF">CAPTEDRAFT_174424</name>
</gene>
<reference evidence="1 3" key="2">
    <citation type="journal article" date="2013" name="Nature">
        <title>Insights into bilaterian evolution from three spiralian genomes.</title>
        <authorList>
            <person name="Simakov O."/>
            <person name="Marletaz F."/>
            <person name="Cho S.J."/>
            <person name="Edsinger-Gonzales E."/>
            <person name="Havlak P."/>
            <person name="Hellsten U."/>
            <person name="Kuo D.H."/>
            <person name="Larsson T."/>
            <person name="Lv J."/>
            <person name="Arendt D."/>
            <person name="Savage R."/>
            <person name="Osoegawa K."/>
            <person name="de Jong P."/>
            <person name="Grimwood J."/>
            <person name="Chapman J.A."/>
            <person name="Shapiro H."/>
            <person name="Aerts A."/>
            <person name="Otillar R.P."/>
            <person name="Terry A.Y."/>
            <person name="Boore J.L."/>
            <person name="Grigoriev I.V."/>
            <person name="Lindberg D.R."/>
            <person name="Seaver E.C."/>
            <person name="Weisblat D.A."/>
            <person name="Putnam N.H."/>
            <person name="Rokhsar D.S."/>
        </authorList>
    </citation>
    <scope>NUCLEOTIDE SEQUENCE</scope>
    <source>
        <strain evidence="1 3">I ESC-2004</strain>
    </source>
</reference>
<reference evidence="2" key="3">
    <citation type="submission" date="2015-06" db="UniProtKB">
        <authorList>
            <consortium name="EnsemblMetazoa"/>
        </authorList>
    </citation>
    <scope>IDENTIFICATION</scope>
</reference>
<dbReference type="FunCoup" id="R7UFV9">
    <property type="interactions" value="1088"/>
</dbReference>
<dbReference type="HOGENOM" id="CLU_029654_2_0_1"/>
<evidence type="ECO:0000313" key="2">
    <source>
        <dbReference type="EnsemblMetazoa" id="CapteP174424"/>
    </source>
</evidence>
<dbReference type="GO" id="GO:0005737">
    <property type="term" value="C:cytoplasm"/>
    <property type="evidence" value="ECO:0007669"/>
    <property type="project" value="TreeGrafter"/>
</dbReference>
<dbReference type="STRING" id="283909.R7UFV9"/>
<evidence type="ECO:0000313" key="1">
    <source>
        <dbReference type="EMBL" id="ELU02688.1"/>
    </source>
</evidence>
<evidence type="ECO:0008006" key="4">
    <source>
        <dbReference type="Google" id="ProtNLM"/>
    </source>
</evidence>